<dbReference type="Pfam" id="PF16387">
    <property type="entry name" value="DUF4996"/>
    <property type="match status" value="1"/>
</dbReference>
<feature type="chain" id="PRO_5040836471" evidence="1">
    <location>
        <begin position="26"/>
        <end position="343"/>
    </location>
</feature>
<keyword evidence="1" id="KW-0732">Signal</keyword>
<dbReference type="GO" id="GO:0006580">
    <property type="term" value="P:ethanolamine metabolic process"/>
    <property type="evidence" value="ECO:0007669"/>
    <property type="project" value="TreeGrafter"/>
</dbReference>
<feature type="domain" description="GP-PDE" evidence="2">
    <location>
        <begin position="48"/>
        <end position="330"/>
    </location>
</feature>
<dbReference type="GO" id="GO:0006644">
    <property type="term" value="P:phospholipid metabolic process"/>
    <property type="evidence" value="ECO:0007669"/>
    <property type="project" value="TreeGrafter"/>
</dbReference>
<reference evidence="3" key="1">
    <citation type="submission" date="2021-12" db="EMBL/GenBank/DDBJ databases">
        <authorList>
            <person name="Li Y."/>
        </authorList>
    </citation>
    <scope>NUCLEOTIDE SEQUENCE</scope>
    <source>
        <strain evidence="3">DKSPLA3</strain>
    </source>
</reference>
<dbReference type="Pfam" id="PF03009">
    <property type="entry name" value="GDPD"/>
    <property type="match status" value="1"/>
</dbReference>
<keyword evidence="4" id="KW-1185">Reference proteome</keyword>
<sequence length="343" mass="37665">MRWTGLLISALAGCLAVAATFPARAIETTRTSQILDRLKNANAWRSHIMVVAHRTGWKENGRMIRAENSLDAIRNAIALGAEMIELDVRKSSDGTLILMHDDFLDRTTTCRGETRATPLAVLKTCRLVVEADGHATDETVPTLEQALIETRGRILVNIDNKLTPDILPEVAALARRLGMAEQILVKENLWNDRRVADAKALMTAIGPDITFLPILADDAVHDPAFMAKAIAPFGAPAAELVHWHADGAPQTEDGGVLFSAKARAAAIRGNWHQWVNTYTIVNREPGMQAGGRGDERAVIEGKPRESWGFWIDRGATIIQTDEPKALIAWLETSGYRVPYDLTN</sequence>
<dbReference type="Gene3D" id="3.20.20.190">
    <property type="entry name" value="Phosphatidylinositol (PI) phosphodiesterase"/>
    <property type="match status" value="1"/>
</dbReference>
<dbReference type="RefSeq" id="WP_231812698.1">
    <property type="nucleotide sequence ID" value="NZ_JAJOZR010000003.1"/>
</dbReference>
<organism evidence="3 4">
    <name type="scientific">Rhizobium quercicola</name>
    <dbReference type="NCBI Taxonomy" id="2901226"/>
    <lineage>
        <taxon>Bacteria</taxon>
        <taxon>Pseudomonadati</taxon>
        <taxon>Pseudomonadota</taxon>
        <taxon>Alphaproteobacteria</taxon>
        <taxon>Hyphomicrobiales</taxon>
        <taxon>Rhizobiaceae</taxon>
        <taxon>Rhizobium/Agrobacterium group</taxon>
        <taxon>Rhizobium</taxon>
    </lineage>
</organism>
<dbReference type="GO" id="GO:0008889">
    <property type="term" value="F:glycerophosphodiester phosphodiesterase activity"/>
    <property type="evidence" value="ECO:0007669"/>
    <property type="project" value="TreeGrafter"/>
</dbReference>
<evidence type="ECO:0000259" key="2">
    <source>
        <dbReference type="PROSITE" id="PS51704"/>
    </source>
</evidence>
<dbReference type="CDD" id="cd08566">
    <property type="entry name" value="GDPD_AtGDE_like"/>
    <property type="match status" value="1"/>
</dbReference>
<dbReference type="InterPro" id="IPR032160">
    <property type="entry name" value="DUF4996"/>
</dbReference>
<gene>
    <name evidence="3" type="ORF">LRX75_05875</name>
</gene>
<dbReference type="AlphaFoldDB" id="A0A9X1T6B5"/>
<evidence type="ECO:0000313" key="4">
    <source>
        <dbReference type="Proteomes" id="UP001139089"/>
    </source>
</evidence>
<dbReference type="SUPFAM" id="SSF51695">
    <property type="entry name" value="PLC-like phosphodiesterases"/>
    <property type="match status" value="1"/>
</dbReference>
<dbReference type="PANTHER" id="PTHR46320">
    <property type="entry name" value="GLYCEROPHOSPHODIESTER PHOSPHODIESTERASE 1"/>
    <property type="match status" value="1"/>
</dbReference>
<dbReference type="GO" id="GO:0005886">
    <property type="term" value="C:plasma membrane"/>
    <property type="evidence" value="ECO:0007669"/>
    <property type="project" value="TreeGrafter"/>
</dbReference>
<protein>
    <submittedName>
        <fullName evidence="3">Glycerophosphodiester phosphodiesterase family protein</fullName>
    </submittedName>
</protein>
<dbReference type="InterPro" id="IPR030395">
    <property type="entry name" value="GP_PDE_dom"/>
</dbReference>
<comment type="caution">
    <text evidence="3">The sequence shown here is derived from an EMBL/GenBank/DDBJ whole genome shotgun (WGS) entry which is preliminary data.</text>
</comment>
<accession>A0A9X1T6B5</accession>
<evidence type="ECO:0000256" key="1">
    <source>
        <dbReference type="SAM" id="SignalP"/>
    </source>
</evidence>
<evidence type="ECO:0000313" key="3">
    <source>
        <dbReference type="EMBL" id="MCD7108568.1"/>
    </source>
</evidence>
<name>A0A9X1T6B5_9HYPH</name>
<dbReference type="PROSITE" id="PS50007">
    <property type="entry name" value="PIPLC_X_DOMAIN"/>
    <property type="match status" value="1"/>
</dbReference>
<dbReference type="PANTHER" id="PTHR46320:SF1">
    <property type="entry name" value="GLYCEROPHOSPHODIESTER PHOSPHODIESTERASE 1"/>
    <property type="match status" value="1"/>
</dbReference>
<feature type="signal peptide" evidence="1">
    <location>
        <begin position="1"/>
        <end position="25"/>
    </location>
</feature>
<proteinExistence type="predicted"/>
<dbReference type="GO" id="GO:0070291">
    <property type="term" value="P:N-acylethanolamine metabolic process"/>
    <property type="evidence" value="ECO:0007669"/>
    <property type="project" value="TreeGrafter"/>
</dbReference>
<dbReference type="EMBL" id="JAJOZR010000003">
    <property type="protein sequence ID" value="MCD7108568.1"/>
    <property type="molecule type" value="Genomic_DNA"/>
</dbReference>
<dbReference type="Proteomes" id="UP001139089">
    <property type="component" value="Unassembled WGS sequence"/>
</dbReference>
<dbReference type="PROSITE" id="PS51704">
    <property type="entry name" value="GP_PDE"/>
    <property type="match status" value="1"/>
</dbReference>
<dbReference type="InterPro" id="IPR017946">
    <property type="entry name" value="PLC-like_Pdiesterase_TIM-brl"/>
</dbReference>